<reference evidence="1" key="2">
    <citation type="journal article" date="2007" name="Science">
        <title>Draft genome sequence of the sexually transmitted pathogen Trichomonas vaginalis.</title>
        <authorList>
            <person name="Carlton J.M."/>
            <person name="Hirt R.P."/>
            <person name="Silva J.C."/>
            <person name="Delcher A.L."/>
            <person name="Schatz M."/>
            <person name="Zhao Q."/>
            <person name="Wortman J.R."/>
            <person name="Bidwell S.L."/>
            <person name="Alsmark U.C.M."/>
            <person name="Besteiro S."/>
            <person name="Sicheritz-Ponten T."/>
            <person name="Noel C.J."/>
            <person name="Dacks J.B."/>
            <person name="Foster P.G."/>
            <person name="Simillion C."/>
            <person name="Van de Peer Y."/>
            <person name="Miranda-Saavedra D."/>
            <person name="Barton G.J."/>
            <person name="Westrop G.D."/>
            <person name="Mueller S."/>
            <person name="Dessi D."/>
            <person name="Fiori P.L."/>
            <person name="Ren Q."/>
            <person name="Paulsen I."/>
            <person name="Zhang H."/>
            <person name="Bastida-Corcuera F.D."/>
            <person name="Simoes-Barbosa A."/>
            <person name="Brown M.T."/>
            <person name="Hayes R.D."/>
            <person name="Mukherjee M."/>
            <person name="Okumura C.Y."/>
            <person name="Schneider R."/>
            <person name="Smith A.J."/>
            <person name="Vanacova S."/>
            <person name="Villalvazo M."/>
            <person name="Haas B.J."/>
            <person name="Pertea M."/>
            <person name="Feldblyum T.V."/>
            <person name="Utterback T.R."/>
            <person name="Shu C.L."/>
            <person name="Osoegawa K."/>
            <person name="de Jong P.J."/>
            <person name="Hrdy I."/>
            <person name="Horvathova L."/>
            <person name="Zubacova Z."/>
            <person name="Dolezal P."/>
            <person name="Malik S.B."/>
            <person name="Logsdon J.M. Jr."/>
            <person name="Henze K."/>
            <person name="Gupta A."/>
            <person name="Wang C.C."/>
            <person name="Dunne R.L."/>
            <person name="Upcroft J.A."/>
            <person name="Upcroft P."/>
            <person name="White O."/>
            <person name="Salzberg S.L."/>
            <person name="Tang P."/>
            <person name="Chiu C.-H."/>
            <person name="Lee Y.-S."/>
            <person name="Embley T.M."/>
            <person name="Coombs G.H."/>
            <person name="Mottram J.C."/>
            <person name="Tachezy J."/>
            <person name="Fraser-Liggett C.M."/>
            <person name="Johnson P.J."/>
        </authorList>
    </citation>
    <scope>NUCLEOTIDE SEQUENCE [LARGE SCALE GENOMIC DNA]</scope>
    <source>
        <strain evidence="1">G3</strain>
    </source>
</reference>
<dbReference type="VEuPathDB" id="TrichDB:TVAGG3_0547950"/>
<protein>
    <submittedName>
        <fullName evidence="1">Uncharacterized protein</fullName>
    </submittedName>
</protein>
<name>A2EUJ8_TRIV3</name>
<organism evidence="1 2">
    <name type="scientific">Trichomonas vaginalis (strain ATCC PRA-98 / G3)</name>
    <dbReference type="NCBI Taxonomy" id="412133"/>
    <lineage>
        <taxon>Eukaryota</taxon>
        <taxon>Metamonada</taxon>
        <taxon>Parabasalia</taxon>
        <taxon>Trichomonadida</taxon>
        <taxon>Trichomonadidae</taxon>
        <taxon>Trichomonas</taxon>
    </lineage>
</organism>
<gene>
    <name evidence="1" type="ORF">TVAG_145160</name>
</gene>
<dbReference type="Proteomes" id="UP000001542">
    <property type="component" value="Unassembled WGS sequence"/>
</dbReference>
<accession>A2EUJ8</accession>
<sequence>MNELPYYFRTISETDNITLEFCFIDNTNSYDETTVHIKRTYKSGESICGLHNPFRILTLSTIVSTTTEEEEILDVDKKILSIKELMGIDPPRRTPMRTPVPIITPKPPTFISTIIATNTTIFYTHIMTADDFEPVKCSYVVLPNEETVDPHPIKLHISVFSCPFIYSK</sequence>
<dbReference type="VEuPathDB" id="TrichDB:TVAG_145160"/>
<dbReference type="AlphaFoldDB" id="A2EUJ8"/>
<proteinExistence type="predicted"/>
<evidence type="ECO:0000313" key="2">
    <source>
        <dbReference type="Proteomes" id="UP000001542"/>
    </source>
</evidence>
<keyword evidence="2" id="KW-1185">Reference proteome</keyword>
<evidence type="ECO:0000313" key="1">
    <source>
        <dbReference type="EMBL" id="EAY03647.1"/>
    </source>
</evidence>
<dbReference type="EMBL" id="DS113498">
    <property type="protein sequence ID" value="EAY03647.1"/>
    <property type="molecule type" value="Genomic_DNA"/>
</dbReference>
<dbReference type="KEGG" id="tva:4761506"/>
<dbReference type="RefSeq" id="XP_001315870.1">
    <property type="nucleotide sequence ID" value="XM_001315835.1"/>
</dbReference>
<reference evidence="1" key="1">
    <citation type="submission" date="2006-10" db="EMBL/GenBank/DDBJ databases">
        <authorList>
            <person name="Amadeo P."/>
            <person name="Zhao Q."/>
            <person name="Wortman J."/>
            <person name="Fraser-Liggett C."/>
            <person name="Carlton J."/>
        </authorList>
    </citation>
    <scope>NUCLEOTIDE SEQUENCE</scope>
    <source>
        <strain evidence="1">G3</strain>
    </source>
</reference>
<dbReference type="InParanoid" id="A2EUJ8"/>